<comment type="similarity">
    <text evidence="2 13">Belongs to the catalase family.</text>
</comment>
<dbReference type="GO" id="GO:0046872">
    <property type="term" value="F:metal ion binding"/>
    <property type="evidence" value="ECO:0007669"/>
    <property type="project" value="UniProtKB-KW"/>
</dbReference>
<dbReference type="InterPro" id="IPR024708">
    <property type="entry name" value="Catalase_AS"/>
</dbReference>
<dbReference type="Pfam" id="PF00199">
    <property type="entry name" value="Catalase"/>
    <property type="match status" value="1"/>
</dbReference>
<feature type="compositionally biased region" description="Polar residues" evidence="14">
    <location>
        <begin position="378"/>
        <end position="397"/>
    </location>
</feature>
<dbReference type="GO" id="GO:0042542">
    <property type="term" value="P:response to hydrogen peroxide"/>
    <property type="evidence" value="ECO:0007669"/>
    <property type="project" value="TreeGrafter"/>
</dbReference>
<feature type="active site" evidence="11">
    <location>
        <position position="125"/>
    </location>
</feature>
<evidence type="ECO:0000256" key="2">
    <source>
        <dbReference type="ARBA" id="ARBA00005329"/>
    </source>
</evidence>
<evidence type="ECO:0000256" key="7">
    <source>
        <dbReference type="ARBA" id="ARBA00023002"/>
    </source>
</evidence>
<evidence type="ECO:0000256" key="10">
    <source>
        <dbReference type="ARBA" id="ARBA00049254"/>
    </source>
</evidence>
<keyword evidence="6 12" id="KW-0479">Metal-binding</keyword>
<evidence type="ECO:0000256" key="4">
    <source>
        <dbReference type="ARBA" id="ARBA00022559"/>
    </source>
</evidence>
<dbReference type="PROSITE" id="PS00437">
    <property type="entry name" value="CATALASE_1"/>
    <property type="match status" value="1"/>
</dbReference>
<dbReference type="GO" id="GO:0020037">
    <property type="term" value="F:heme binding"/>
    <property type="evidence" value="ECO:0007669"/>
    <property type="project" value="InterPro"/>
</dbReference>
<accession>A0A9Q6LTN6</accession>
<dbReference type="PANTHER" id="PTHR11465">
    <property type="entry name" value="CATALASE"/>
    <property type="match status" value="1"/>
</dbReference>
<feature type="region of interest" description="Disordered" evidence="14">
    <location>
        <begin position="378"/>
        <end position="405"/>
    </location>
</feature>
<dbReference type="GeneID" id="66741284"/>
<dbReference type="PIRSF" id="PIRSF038928">
    <property type="entry name" value="Catalase_clade1-3"/>
    <property type="match status" value="1"/>
</dbReference>
<dbReference type="InterPro" id="IPR020835">
    <property type="entry name" value="Catalase_sf"/>
</dbReference>
<keyword evidence="16" id="KW-1185">Reference proteome</keyword>
<evidence type="ECO:0000256" key="5">
    <source>
        <dbReference type="ARBA" id="ARBA00022617"/>
    </source>
</evidence>
<dbReference type="EC" id="1.11.1.6" evidence="3 13"/>
<protein>
    <recommendedName>
        <fullName evidence="3 13">Catalase</fullName>
        <ecNumber evidence="3 13">1.11.1.6</ecNumber>
    </recommendedName>
</protein>
<dbReference type="PROSITE" id="PS00438">
    <property type="entry name" value="CATALASE_2"/>
    <property type="match status" value="1"/>
</dbReference>
<keyword evidence="8 12" id="KW-0408">Iron</keyword>
<keyword evidence="7 13" id="KW-0560">Oxidoreductase</keyword>
<dbReference type="InterPro" id="IPR011614">
    <property type="entry name" value="Catalase_core"/>
</dbReference>
<comment type="cofactor">
    <cofactor evidence="1 12">
        <name>heme</name>
        <dbReference type="ChEBI" id="CHEBI:30413"/>
    </cofactor>
</comment>
<reference evidence="15 16" key="1">
    <citation type="submission" date="2019-04" db="EMBL/GenBank/DDBJ databases">
        <title>Complete genome sequencing of Piscirickettsia salmonis strain Psal-009.</title>
        <authorList>
            <person name="Schober I."/>
            <person name="Bunk B."/>
            <person name="Sproer C."/>
            <person name="Carril G.P."/>
            <person name="Riedel T."/>
            <person name="Flores-Herrera P.A."/>
            <person name="Nourdin-Galindo G."/>
            <person name="Marshall S.H."/>
            <person name="Overmann J."/>
        </authorList>
    </citation>
    <scope>NUCLEOTIDE SEQUENCE [LARGE SCALE GENOMIC DNA]</scope>
    <source>
        <strain evidence="15 16">Psal-009</strain>
    </source>
</reference>
<evidence type="ECO:0000313" key="16">
    <source>
        <dbReference type="Proteomes" id="UP000422232"/>
    </source>
</evidence>
<dbReference type="PANTHER" id="PTHR11465:SF9">
    <property type="entry name" value="CATALASE"/>
    <property type="match status" value="1"/>
</dbReference>
<dbReference type="InterPro" id="IPR040333">
    <property type="entry name" value="Catalase_3"/>
</dbReference>
<evidence type="ECO:0000313" key="15">
    <source>
        <dbReference type="EMBL" id="QGO06194.1"/>
    </source>
</evidence>
<evidence type="ECO:0000256" key="1">
    <source>
        <dbReference type="ARBA" id="ARBA00001971"/>
    </source>
</evidence>
<sequence length="490" mass="55180">MTILTTSSGAPIADDQNSLTAGERGPVLLQDWQLLEKLAHFNRERIPERVVHAKGSGAYGTFTLTKSLSDYTIADYLQQQGEKTEVFLRFSTVGGEMGSGDAVRDPRGFAVKFYTREGNHDVVGNNTPIFFLRDPSKFPDFIHTQKRNPVTNLKDPEAVWDFWSLNPQSMHQITILMSDRGIPTDYRHMNGYGSHTFALWNQQGERFWVKWHFKTEQGVQCITGEEAAKIAGENPDHAQEDLVKAIETGDFPKWRVYLQIMPEKDAETYQLNPFDLTKVWPHQDYPLVEIGMLELNRNVENYFAEVEQSAFSPSNLVPGIDASPDKMLQARLFSYPDAHRYRIGANYNDLSVNCPHATRVDNYQRGGAMAGTRCPYSTAETAPSGRSSVNYGPNTKNGPAENPKLKAPALKISGDADYYDHRHGADDYSQAGNLYRIMNEDQKNQLVSNIAGSLSQASEPVVKRMLEHFKQCDSDYGQCVEHLVKQLKGQ</sequence>
<comment type="catalytic activity">
    <reaction evidence="10 13">
        <text>2 H2O2 = O2 + 2 H2O</text>
        <dbReference type="Rhea" id="RHEA:20309"/>
        <dbReference type="ChEBI" id="CHEBI:15377"/>
        <dbReference type="ChEBI" id="CHEBI:15379"/>
        <dbReference type="ChEBI" id="CHEBI:16240"/>
        <dbReference type="EC" id="1.11.1.6"/>
    </reaction>
</comment>
<feature type="active site" evidence="11">
    <location>
        <position position="52"/>
    </location>
</feature>
<dbReference type="RefSeq" id="WP_016211839.1">
    <property type="nucleotide sequence ID" value="NZ_CP012413.1"/>
</dbReference>
<evidence type="ECO:0000256" key="11">
    <source>
        <dbReference type="PIRSR" id="PIRSR038928-1"/>
    </source>
</evidence>
<feature type="region of interest" description="Disordered" evidence="14">
    <location>
        <begin position="1"/>
        <end position="20"/>
    </location>
</feature>
<dbReference type="GO" id="GO:0005737">
    <property type="term" value="C:cytoplasm"/>
    <property type="evidence" value="ECO:0007669"/>
    <property type="project" value="TreeGrafter"/>
</dbReference>
<keyword evidence="5 12" id="KW-0349">Heme</keyword>
<dbReference type="CDD" id="cd08156">
    <property type="entry name" value="catalase_clade_3"/>
    <property type="match status" value="1"/>
</dbReference>
<evidence type="ECO:0000256" key="12">
    <source>
        <dbReference type="PIRSR" id="PIRSR038928-2"/>
    </source>
</evidence>
<dbReference type="Proteomes" id="UP000422232">
    <property type="component" value="Chromosome"/>
</dbReference>
<dbReference type="SMART" id="SM01060">
    <property type="entry name" value="Catalase"/>
    <property type="match status" value="1"/>
</dbReference>
<keyword evidence="9 13" id="KW-0376">Hydrogen peroxide</keyword>
<feature type="binding site" description="axial binding residue" evidence="12">
    <location>
        <position position="335"/>
    </location>
    <ligand>
        <name>heme</name>
        <dbReference type="ChEBI" id="CHEBI:30413"/>
    </ligand>
    <ligandPart>
        <name>Fe</name>
        <dbReference type="ChEBI" id="CHEBI:18248"/>
    </ligandPart>
</feature>
<dbReference type="InterPro" id="IPR024711">
    <property type="entry name" value="Catalase_clade1/3"/>
</dbReference>
<dbReference type="GO" id="GO:0004096">
    <property type="term" value="F:catalase activity"/>
    <property type="evidence" value="ECO:0007669"/>
    <property type="project" value="UniProtKB-EC"/>
</dbReference>
<evidence type="ECO:0000256" key="8">
    <source>
        <dbReference type="ARBA" id="ARBA00023004"/>
    </source>
</evidence>
<gene>
    <name evidence="15" type="primary">katA</name>
    <name evidence="15" type="ORF">Psal009_02100</name>
</gene>
<dbReference type="AlphaFoldDB" id="A0A9Q6LTN6"/>
<dbReference type="FunFam" id="2.40.180.10:FF:000001">
    <property type="entry name" value="Catalase"/>
    <property type="match status" value="1"/>
</dbReference>
<dbReference type="Gene3D" id="2.40.180.10">
    <property type="entry name" value="Catalase core domain"/>
    <property type="match status" value="1"/>
</dbReference>
<dbReference type="PROSITE" id="PS51402">
    <property type="entry name" value="CATALASE_3"/>
    <property type="match status" value="1"/>
</dbReference>
<dbReference type="PRINTS" id="PR00067">
    <property type="entry name" value="CATALASE"/>
</dbReference>
<name>A0A9Q6LTN6_PISSA</name>
<proteinExistence type="inferred from homology"/>
<evidence type="ECO:0000256" key="6">
    <source>
        <dbReference type="ARBA" id="ARBA00022723"/>
    </source>
</evidence>
<dbReference type="GO" id="GO:0042744">
    <property type="term" value="P:hydrogen peroxide catabolic process"/>
    <property type="evidence" value="ECO:0007669"/>
    <property type="project" value="UniProtKB-KW"/>
</dbReference>
<dbReference type="InterPro" id="IPR010582">
    <property type="entry name" value="Catalase_immune_responsive"/>
</dbReference>
<dbReference type="InterPro" id="IPR002226">
    <property type="entry name" value="Catalase_haem_BS"/>
</dbReference>
<dbReference type="SUPFAM" id="SSF56634">
    <property type="entry name" value="Heme-dependent catalase-like"/>
    <property type="match status" value="1"/>
</dbReference>
<evidence type="ECO:0000256" key="9">
    <source>
        <dbReference type="ARBA" id="ARBA00023324"/>
    </source>
</evidence>
<evidence type="ECO:0000256" key="13">
    <source>
        <dbReference type="RuleBase" id="RU000498"/>
    </source>
</evidence>
<dbReference type="InterPro" id="IPR018028">
    <property type="entry name" value="Catalase"/>
</dbReference>
<evidence type="ECO:0000256" key="3">
    <source>
        <dbReference type="ARBA" id="ARBA00012314"/>
    </source>
</evidence>
<evidence type="ECO:0000256" key="14">
    <source>
        <dbReference type="SAM" id="MobiDB-lite"/>
    </source>
</evidence>
<dbReference type="EMBL" id="CP038908">
    <property type="protein sequence ID" value="QGO06194.1"/>
    <property type="molecule type" value="Genomic_DNA"/>
</dbReference>
<dbReference type="Pfam" id="PF06628">
    <property type="entry name" value="Catalase-rel"/>
    <property type="match status" value="1"/>
</dbReference>
<organism evidence="15 16">
    <name type="scientific">Piscirickettsia salmonis</name>
    <dbReference type="NCBI Taxonomy" id="1238"/>
    <lineage>
        <taxon>Bacteria</taxon>
        <taxon>Pseudomonadati</taxon>
        <taxon>Pseudomonadota</taxon>
        <taxon>Gammaproteobacteria</taxon>
        <taxon>Thiotrichales</taxon>
        <taxon>Piscirickettsiaceae</taxon>
        <taxon>Piscirickettsia</taxon>
    </lineage>
</organism>
<keyword evidence="4 13" id="KW-0575">Peroxidase</keyword>